<dbReference type="InterPro" id="IPR049551">
    <property type="entry name" value="PKS_DH_C"/>
</dbReference>
<dbReference type="InterPro" id="IPR049490">
    <property type="entry name" value="C883_1060-like_KR_N"/>
</dbReference>
<evidence type="ECO:0000256" key="9">
    <source>
        <dbReference type="PROSITE-ProRule" id="PRU01363"/>
    </source>
</evidence>
<dbReference type="InterPro" id="IPR016039">
    <property type="entry name" value="Thiolase-like"/>
</dbReference>
<evidence type="ECO:0000259" key="11">
    <source>
        <dbReference type="PROSITE" id="PS52004"/>
    </source>
</evidence>
<dbReference type="Pfam" id="PF00109">
    <property type="entry name" value="ketoacyl-synt"/>
    <property type="match status" value="3"/>
</dbReference>
<dbReference type="SMART" id="SM00825">
    <property type="entry name" value="PKS_KS"/>
    <property type="match status" value="3"/>
</dbReference>
<dbReference type="PROSITE" id="PS52004">
    <property type="entry name" value="KS3_2"/>
    <property type="match status" value="3"/>
</dbReference>
<feature type="region of interest" description="C-terminal hotdog fold" evidence="9">
    <location>
        <begin position="4461"/>
        <end position="4608"/>
    </location>
</feature>
<dbReference type="Gene3D" id="3.40.50.720">
    <property type="entry name" value="NAD(P)-binding Rossmann-like Domain"/>
    <property type="match status" value="3"/>
</dbReference>
<feature type="domain" description="PKS/mFAS DH" evidence="12">
    <location>
        <begin position="4325"/>
        <end position="4608"/>
    </location>
</feature>
<evidence type="ECO:0000313" key="14">
    <source>
        <dbReference type="Proteomes" id="UP000601108"/>
    </source>
</evidence>
<dbReference type="InterPro" id="IPR049900">
    <property type="entry name" value="PKS_mFAS_DH"/>
</dbReference>
<feature type="region of interest" description="N-terminal hotdog fold" evidence="9">
    <location>
        <begin position="43"/>
        <end position="170"/>
    </location>
</feature>
<dbReference type="GO" id="GO:0004312">
    <property type="term" value="F:fatty acid synthase activity"/>
    <property type="evidence" value="ECO:0007669"/>
    <property type="project" value="TreeGrafter"/>
</dbReference>
<feature type="active site" description="Proton acceptor; for dehydratase activity" evidence="9">
    <location>
        <position position="72"/>
    </location>
</feature>
<dbReference type="Gene3D" id="1.10.1240.100">
    <property type="match status" value="3"/>
</dbReference>
<reference evidence="13 14" key="1">
    <citation type="journal article" date="2014" name="Int. J. Syst. Evol. Microbiol.">
        <title>Complete genome sequence of Corynebacterium casei LMG S-19264T (=DSM 44701T), isolated from a smear-ripened cheese.</title>
        <authorList>
            <consortium name="US DOE Joint Genome Institute (JGI-PGF)"/>
            <person name="Walter F."/>
            <person name="Albersmeier A."/>
            <person name="Kalinowski J."/>
            <person name="Ruckert C."/>
        </authorList>
    </citation>
    <scope>NUCLEOTIDE SEQUENCE [LARGE SCALE GENOMIC DNA]</scope>
    <source>
        <strain evidence="13 14">KCTC 12285</strain>
    </source>
</reference>
<evidence type="ECO:0000259" key="10">
    <source>
        <dbReference type="PROSITE" id="PS50075"/>
    </source>
</evidence>
<dbReference type="GO" id="GO:0004315">
    <property type="term" value="F:3-oxoacyl-[acyl-carrier-protein] synthase activity"/>
    <property type="evidence" value="ECO:0007669"/>
    <property type="project" value="InterPro"/>
</dbReference>
<keyword evidence="5" id="KW-0597">Phosphoprotein</keyword>
<dbReference type="PROSITE" id="PS52019">
    <property type="entry name" value="PKS_MFAS_DH"/>
    <property type="match status" value="3"/>
</dbReference>
<feature type="active site" description="Proton donor; for dehydratase activity" evidence="9">
    <location>
        <position position="4522"/>
    </location>
</feature>
<comment type="function">
    <text evidence="8">Involved in production of the polyketide antibiotic thailandamide.</text>
</comment>
<sequence>MIDFIEYVVLELKSKRLSKANALNLIKQFSNRSKAHSNSAVIHPLLHINTSDLSQQSFTSTFNGNEFFLKDHEIKEQKVLPGVAYLEMAQAAVRKAMPSQKESVIELRNVIWAKPIIVNEEKEITIALFADETEIDQGQIHYEVYSIGTEDNIQEIIHCQGQAVFNNISTSIKLDIDKLKEEMQQGKLESQDIYKVYSKLGLNYGPTHQGVKTIFQGNEQLLAQLNLPAITEAEEYVLHPGMLDSALQSAIGLFGGLDQIPEHPSLPFALESLKVFSGCTKEMYAWVRYAEGSKSTDKVIKLDIDLCDEQGMVAVQMRGFSSRLLHTDKETIKKPSKETGAVFATPEWQDTTDKEQFSTNTADHLQQRYVFLCEMPKIKGKQLEALLAQSHVVHLQAKQYKNIAERFNEYAVTCFEQIQAILSDKPQGKIGIQIVMTNDYEQTIFTGLSALLKTATLENSKLAGQVIITSQKITVEELAVQLQENQTRTQDVIIKYEQGTRQTLGLKEIKVEGNEPKIAFKDNGVYLITAGLGKLGKLFATEILQQTQNATIILTGRSELTKEKQALINEMEVNTGQLMYQQLDITNLDKVKQTITSIKKKYKHLHGIIHSAGMISDSFILKKTSKEFTEVLAPKVTGTYNLDEATKDIDLDFMALFSSVSSVTGNSGQADYATANSFMDQFSAYRNQLVKAKQRTGKTIAVNWPLWQEGGMKVDPLKQEIISQSTGMYPMQTKTGIHAFYSSLEGTQNQLFVMEGDLEQLHHTLFATDTAEVSLPEVTTEEEKKPVVEMDSGSLEDKTQDYIKKQLSELFKLPSHKIDPYAPLEKYGIDSILAMNLINQLEKTFGSLPKTLFFEYQTIHELTGYFIKSHVAKLTSLFTVVSIKNGKEKMEEMSIAPPIKTQTKQVHSRTIKRQRHIDISAERKNKMDADPIAIIGLSGRYPESANIEAYWNNLRDGKDCITEVPKNRWDWREYYNEDRSKSGYHYSKWGGFIEGVDEFDPLFFNISPLEAEILDPQERLFLQHTWMAIEDAGYTRSRLQIPHEQGLAGQVGVYAGVMYSEYQLFGIEASKKGQRMGVPGSYASIANRVSYVLNLHGPSMTVDSMCSSSLTAIHLACQDLQQGRTSLGIAGGVNVSIHPNKYLVISAGQYISSDGHCQSFGEGGEGYIPGEGVGVVILKRLSEAERDGDHIYGIIKGSALNHGGKTNGYSVPNPQAQSNLISNVLKESNVDPRHISYIEAHGTGTKLGDPIEIVALSQAFQKNTSDVGSCLIGSAKSNIGHCESAAGIAGLTKVLLQLKHKQIVPSLHSKSLNPNIDFEKTPFIVNQTLKPWEQPMVDGISQPRLAGVSSFGAGGSNAHIIVQEYEPSIKVSKPIVSKDLDSKIIIPLSARTPEQLHQKTLDLFDFLKKLKVKKVEKTGSSFDLEEMAYTLQVGREAMDVRLAFMVKSLDDLIEKLKKYIDEEEYIEDIYQGRIDQEEDTLSWFNADADFEQTVHKWIARKKISKLLDLWVKGLNLDWDKFYGDHKPKRISLPVYPFARDRYWIDIKISEQNKGNEKTTSVLHPLLHSNTSDLSKQSYSSIFSGEEFFLKDHQVKIKEGYFSKVLPAVAYLEMARVAVEKATSVTAGSGILELHNTAWAQPLVVAEEKQVEIALSVKNNDQINYEIYSKDKEQETIHCQGIASYSTLPLPEKLDVEQLKRKMNKGSIEAASLYSIFNSMGLFYGPAYQGITKVYQGEKQLIAQLSLPSVEERDKNDYLLHPSMMDSSLQAAFGLIEDLSNLPSQPSVPFALDTIRIISASTETMFAWIRYSKGSKPTDSITKLDIDLCDQEGNISVQIRGLSSRQLSIDIVEVQNRSIGTILANPFWEICEMVQESESRQDEFVQKHIILCEIPRANASQLEALIHNSHCIPLEASQKNIAERYKEHALTCFERVQEIIKSKPEEKILIQIVIDDIKEQALFSGLSGLLKTAAQENPKLTGQIVITKSDVNTEKLAEQLKKAETRPEESFIRYEKDISYVLRWKEVQPKGDNTKIIFKDHGVYLITGGLGALGILFTKEILQQTKEVKVILTGRSELTEEKQAIINELSVNTNQVVYKQLDLSDPNQVNALIGTIIKEEKQLNGIIHSAGMILDNFILKKTSVEFSKVLTPKVNGTYHLDQASKDVNLDFIVLFSSLSGAMGNLGQADYATANAFMDQFAMYRNQLVDQRLRQGRTISLNWPLWSEGNLSISEKNIDILRQATGIEPMQTTSGIQAFYRSMALQNSQTLIMEGDMEKMRHILLPNQTNHTESSSAIIDEMVAKPSPDFKIDSNTLLDQTVVYLRKLFAGTLKLSVQELDPKAPLENYGIDSILAMKLTNILEETFGSLSKTLFFEYQTIKSLAGFFAKTYPQIIQEQAGIKHRASLTVELPENNTKKQPLISALHSSKRFFSGEVNTQREVAIIGLSGKYPQAENLQEFWENLKNGRDCITEIPEERWDTKQFFNSKSNQTGKSYSKWGGFISDVDKFDPLFFNISPKEAELMDPQERLFIETVWQTIEDAGYSKDSISAIGKVGVYVGVMYGQYQLYGAEAMLAGNAIVPGSSYASIANRVSYYLDLHGPSIALDTMCSSSLTAIHQACEEIRKGEIEAAIAGGVNVSIHPHKYLMLSQGNFAASDGRCRSFGEGGDGYVAGEGVGAVLLKSLDKAIEDGDHIYGVVKSNVINHGGKTNGYSVPNPNAQGDLIFESLKKAKIDPSTLSYIETHGTGTALGDPIEITGLKKAFGESVSQKQFCPIGSVKSNIGHLESAAGIAAVTKVLLQLKHKQLVPSLHSTTLNPNIDFKESPFYVQQKLTPWASSNTHPRRASISSFGAGGSNAHLIIEEYNGINRPVSESTNKTPQAFVLSSKNQSVLLKYAEKMIDFLRSNKDISLTDVVYTSQVGRTPMNERLVIVATSTDELEEKLEQWLHIHKTKGSKVLERNTEESEGVYYANIKDAPSNTRALLEGEEGNAYLKVIMNTRNLEKLAKLWISGADIDWSMLYQDIYPMRISLPTYPFAKERYWFNTPKISVTTDNVATQEFYTEEVSIEEKQKLHYYPKWVEGNLSLSEEKPTSGYILIFDTTDELFLTLQKESKQDTEGNSYILVKPGHVYEEVEPSIFTIDPQQKEHFKQLVENLSAKGQLPYRIIHSGLEAGNFDKKEDITRQLNYGIYTLFHLCKALMEQKEHISLQILSVFLGDMSLSNSLNAALGGFFKTLALENPYYQAKVIEIQDGLDNKQLSIKEKVRIIQDEFNDINWKKNEIRYKFQKENQAYVRNIKELVQLPHVESNKNRLPLKQNGVYIVSGGLGGLGLVFSEYLVKNYQCNLILFGRSVIKPVQQEKLEKLKTYGTQIIYLQADVSKLEDMEAVVKAAKTNFSQINGVIHSAGINQDSFIFKKSPEEMNKVLAPKVYGTVNLDLATRRENLDVFILFSSIAGIMGNIGQCDYAYGNHFLDSFAEIRDGLVKEQKRFGKTLSINWPYWEEGGMHISNEEITLIEKQTGLCPIPIKEGIKFMEEFLSSDLLQGIPLYGVSSKIRPYITQVAKELDKNQWINSNSIDTEILLEKTETYLKTLIGNEIKLDPERMDTTELFESFGIDSIIISQINMNLERDLGTLPKTLFYEYSTIEELANYLIQKEQEALIGFLNIEYSVNNSSNHDLQNYKVEAPDTSIRERKVESRDKISEPFKYEDFEPIAIIGVHGSYPKSKDLNTYWENLKEGKDVTDMVPKSRWDYKEFYDEDPAKAAEGKIYCKSGGFISDVDKFDPQFFNITAEEAIIMDPQERLFLQSVWATIEDAGYTKDSLKKHHPKAKSADVGVFVGVTTNTYNLLASENWSKGNTVPSAHPWSIANRVSYLFDFNGPSMPVDTACSSSSVAMHLACESLRKQECQVAVAGGVNLYLHPSKYHSLCKNRMISLGGKCYSYGAGDDGFVPGEGIGSVLLKPLSKAIEDGDHIYGTLIGSSFDHSGRSNGYSAPNPNAQANLIEQTLQKAKIHPETISYVEGHGTGTQLGDSLEIVALTNAFQKYTKKKQFIPIGSVKANIGHPESAAGIAGVAKVLLQMKQQQLVPSINSDEVNPNIEFKESPFYLQHQLTPWEPSTGHPRRALINSFGAGGVNACLVLEEYKKSKIIQEYQESGPYLFVLSAKKEELLIEYANHILTYLEKEQDINLANLSFTLQVGREAMSDRLAIIFSDKAELIQRLKDWQKHNTDKHIYQGKLDLGMRRKKSIDKVQEFQTFFNTGNLDKLAQLWITGIEVNWESLYTRNKPSRISLPTYPFAQERYWVSDKVTQEKRIVAEPIRSQLHPLISYNSSTLREVRFTSVLSDSEFYATDHKVNGEKIFPGSGFIEIANISGNLAGEQKVCKIRDIVWAHPLSFKKGPQFIQTSLKPNGSGTEFKITSHDDENEQIVHSEGKLFFQNNNNPSTSVENISVQKLKEQCPEPLESSYYYNIFNQAGFNYGLAFKTIQEFYVNESFALSKLKLADHLKVDFDRFTLHPSIVDGALQTVAGLIGQTESAVPHVPFAIDEIEIFRSLPQTCYAYVQRVNVEGSSSSDIKKFTIKIINEAGDVLVEIKNFYVRAFGKVDKLDDLEIEVNNMALSVSL</sequence>
<feature type="active site" description="Proton donor; for dehydratase activity" evidence="9">
    <location>
        <position position="1765"/>
    </location>
</feature>
<dbReference type="PROSITE" id="PS00012">
    <property type="entry name" value="PHOSPHOPANTETHEINE"/>
    <property type="match status" value="1"/>
</dbReference>
<feature type="domain" description="Ketosynthase family 3 (KS3)" evidence="11">
    <location>
        <begin position="2438"/>
        <end position="2863"/>
    </location>
</feature>
<feature type="active site" description="Proton donor; for dehydratase activity" evidence="9">
    <location>
        <position position="244"/>
    </location>
</feature>
<dbReference type="InterPro" id="IPR014031">
    <property type="entry name" value="Ketoacyl_synth_C"/>
</dbReference>
<evidence type="ECO:0000256" key="8">
    <source>
        <dbReference type="ARBA" id="ARBA00054155"/>
    </source>
</evidence>
<dbReference type="EMBL" id="BMWS01000036">
    <property type="protein sequence ID" value="GGX32766.1"/>
    <property type="molecule type" value="Genomic_DNA"/>
</dbReference>
<dbReference type="Pfam" id="PF14765">
    <property type="entry name" value="PS-DH"/>
    <property type="match status" value="3"/>
</dbReference>
<organism evidence="13 14">
    <name type="scientific">Aquimarina muelleri</name>
    <dbReference type="NCBI Taxonomy" id="279356"/>
    <lineage>
        <taxon>Bacteria</taxon>
        <taxon>Pseudomonadati</taxon>
        <taxon>Bacteroidota</taxon>
        <taxon>Flavobacteriia</taxon>
        <taxon>Flavobacteriales</taxon>
        <taxon>Flavobacteriaceae</taxon>
        <taxon>Aquimarina</taxon>
    </lineage>
</organism>
<dbReference type="InterPro" id="IPR020806">
    <property type="entry name" value="PKS_PP-bd"/>
</dbReference>
<dbReference type="InterPro" id="IPR050091">
    <property type="entry name" value="PKS_NRPS_Biosynth_Enz"/>
</dbReference>
<evidence type="ECO:0000313" key="13">
    <source>
        <dbReference type="EMBL" id="GGX32766.1"/>
    </source>
</evidence>
<dbReference type="InterPro" id="IPR057326">
    <property type="entry name" value="KR_dom"/>
</dbReference>
<dbReference type="Gene3D" id="3.10.129.110">
    <property type="entry name" value="Polyketide synthase dehydratase"/>
    <property type="match status" value="3"/>
</dbReference>
<dbReference type="GO" id="GO:0031177">
    <property type="term" value="F:phosphopantetheine binding"/>
    <property type="evidence" value="ECO:0007669"/>
    <property type="project" value="InterPro"/>
</dbReference>
<evidence type="ECO:0000259" key="12">
    <source>
        <dbReference type="PROSITE" id="PS52019"/>
    </source>
</evidence>
<keyword evidence="7" id="KW-0677">Repeat</keyword>
<dbReference type="Gene3D" id="3.40.47.10">
    <property type="match status" value="3"/>
</dbReference>
<proteinExistence type="predicted"/>
<dbReference type="InterPro" id="IPR020807">
    <property type="entry name" value="PKS_DH"/>
</dbReference>
<name>A0A918N4X9_9FLAO</name>
<feature type="region of interest" description="N-terminal hotdog fold" evidence="9">
    <location>
        <begin position="4325"/>
        <end position="4443"/>
    </location>
</feature>
<dbReference type="GO" id="GO:0006633">
    <property type="term" value="P:fatty acid biosynthetic process"/>
    <property type="evidence" value="ECO:0007669"/>
    <property type="project" value="InterPro"/>
</dbReference>
<dbReference type="InterPro" id="IPR042104">
    <property type="entry name" value="PKS_dehydratase_sf"/>
</dbReference>
<feature type="domain" description="PKS/mFAS DH" evidence="12">
    <location>
        <begin position="1563"/>
        <end position="1852"/>
    </location>
</feature>
<dbReference type="InterPro" id="IPR013968">
    <property type="entry name" value="PKS_KR"/>
</dbReference>
<evidence type="ECO:0008006" key="15">
    <source>
        <dbReference type="Google" id="ProtNLM"/>
    </source>
</evidence>
<dbReference type="Pfam" id="PF22621">
    <property type="entry name" value="CurL-like_PKS_C"/>
    <property type="match status" value="1"/>
</dbReference>
<dbReference type="SUPFAM" id="SSF47336">
    <property type="entry name" value="ACP-like"/>
    <property type="match status" value="3"/>
</dbReference>
<dbReference type="GO" id="GO:0005737">
    <property type="term" value="C:cytoplasm"/>
    <property type="evidence" value="ECO:0007669"/>
    <property type="project" value="UniProtKB-SubCell"/>
</dbReference>
<dbReference type="Pfam" id="PF02801">
    <property type="entry name" value="Ketoacyl-synt_C"/>
    <property type="match status" value="3"/>
</dbReference>
<dbReference type="Gene3D" id="1.10.1200.10">
    <property type="entry name" value="ACP-like"/>
    <property type="match status" value="3"/>
</dbReference>
<dbReference type="InterPro" id="IPR036291">
    <property type="entry name" value="NAD(P)-bd_dom_sf"/>
</dbReference>
<dbReference type="InterPro" id="IPR006162">
    <property type="entry name" value="Ppantetheine_attach_site"/>
</dbReference>
<feature type="active site" description="Proton acceptor; for dehydratase activity" evidence="9">
    <location>
        <position position="1592"/>
    </location>
</feature>
<dbReference type="Pfam" id="PF08659">
    <property type="entry name" value="KR"/>
    <property type="match status" value="3"/>
</dbReference>
<dbReference type="SMART" id="SM00822">
    <property type="entry name" value="PKS_KR"/>
    <property type="match status" value="3"/>
</dbReference>
<dbReference type="Pfam" id="PF00550">
    <property type="entry name" value="PP-binding"/>
    <property type="match status" value="3"/>
</dbReference>
<dbReference type="InterPro" id="IPR054514">
    <property type="entry name" value="RhiE-like_linker"/>
</dbReference>
<dbReference type="CDD" id="cd00833">
    <property type="entry name" value="PKS"/>
    <property type="match status" value="3"/>
</dbReference>
<dbReference type="PROSITE" id="PS00606">
    <property type="entry name" value="KS3_1"/>
    <property type="match status" value="1"/>
</dbReference>
<dbReference type="SUPFAM" id="SSF53901">
    <property type="entry name" value="Thiolase-like"/>
    <property type="match status" value="3"/>
</dbReference>
<dbReference type="InterPro" id="IPR049552">
    <property type="entry name" value="PKS_DH_N"/>
</dbReference>
<dbReference type="InterPro" id="IPR020841">
    <property type="entry name" value="PKS_Beta-ketoAc_synthase_dom"/>
</dbReference>
<evidence type="ECO:0000256" key="2">
    <source>
        <dbReference type="ARBA" id="ARBA00004792"/>
    </source>
</evidence>
<feature type="domain" description="Carrier" evidence="10">
    <location>
        <begin position="2314"/>
        <end position="2390"/>
    </location>
</feature>
<feature type="domain" description="PKS/mFAS DH" evidence="12">
    <location>
        <begin position="43"/>
        <end position="331"/>
    </location>
</feature>
<comment type="pathway">
    <text evidence="2">Antibiotic biosynthesis.</text>
</comment>
<evidence type="ECO:0000256" key="1">
    <source>
        <dbReference type="ARBA" id="ARBA00004496"/>
    </source>
</evidence>
<feature type="active site" description="Proton acceptor; for dehydratase activity" evidence="9">
    <location>
        <position position="4354"/>
    </location>
</feature>
<feature type="domain" description="Ketosynthase family 3 (KS3)" evidence="11">
    <location>
        <begin position="3711"/>
        <end position="4143"/>
    </location>
</feature>
<dbReference type="SUPFAM" id="SSF51735">
    <property type="entry name" value="NAD(P)-binding Rossmann-fold domains"/>
    <property type="match status" value="3"/>
</dbReference>
<protein>
    <recommendedName>
        <fullName evidence="15">Polyketide synthase</fullName>
    </recommendedName>
</protein>
<keyword evidence="6" id="KW-0808">Transferase</keyword>
<dbReference type="RefSeq" id="WP_051316830.1">
    <property type="nucleotide sequence ID" value="NZ_BMWS01000036.1"/>
</dbReference>
<dbReference type="InterPro" id="IPR009081">
    <property type="entry name" value="PP-bd_ACP"/>
</dbReference>
<dbReference type="InterPro" id="IPR036736">
    <property type="entry name" value="ACP-like_sf"/>
</dbReference>
<dbReference type="SMART" id="SM00823">
    <property type="entry name" value="PKS_PP"/>
    <property type="match status" value="3"/>
</dbReference>
<feature type="region of interest" description="C-terminal hotdog fold" evidence="9">
    <location>
        <begin position="1703"/>
        <end position="1852"/>
    </location>
</feature>
<feature type="region of interest" description="C-terminal hotdog fold" evidence="9">
    <location>
        <begin position="184"/>
        <end position="331"/>
    </location>
</feature>
<dbReference type="Pfam" id="PF21394">
    <property type="entry name" value="Beta-ketacyl_N"/>
    <property type="match status" value="1"/>
</dbReference>
<comment type="subcellular location">
    <subcellularLocation>
        <location evidence="1">Cytoplasm</location>
    </subcellularLocation>
</comment>
<dbReference type="Pfam" id="PF21089">
    <property type="entry name" value="PKS_DH_N"/>
    <property type="match status" value="3"/>
</dbReference>
<dbReference type="Pfam" id="PF22336">
    <property type="entry name" value="RhiE-like_linker"/>
    <property type="match status" value="2"/>
</dbReference>
<dbReference type="PROSITE" id="PS50075">
    <property type="entry name" value="CARRIER"/>
    <property type="match status" value="2"/>
</dbReference>
<dbReference type="InterPro" id="IPR018201">
    <property type="entry name" value="Ketoacyl_synth_AS"/>
</dbReference>
<dbReference type="CDD" id="cd08953">
    <property type="entry name" value="KR_2_SDR_x"/>
    <property type="match status" value="3"/>
</dbReference>
<evidence type="ECO:0000256" key="3">
    <source>
        <dbReference type="ARBA" id="ARBA00022450"/>
    </source>
</evidence>
<evidence type="ECO:0000256" key="6">
    <source>
        <dbReference type="ARBA" id="ARBA00022679"/>
    </source>
</evidence>
<evidence type="ECO:0000256" key="7">
    <source>
        <dbReference type="ARBA" id="ARBA00022737"/>
    </source>
</evidence>
<evidence type="ECO:0000256" key="5">
    <source>
        <dbReference type="ARBA" id="ARBA00022553"/>
    </source>
</evidence>
<gene>
    <name evidence="13" type="ORF">GCM10007384_36910</name>
</gene>
<dbReference type="PANTHER" id="PTHR43775">
    <property type="entry name" value="FATTY ACID SYNTHASE"/>
    <property type="match status" value="1"/>
</dbReference>
<accession>A0A918N4X9</accession>
<feature type="domain" description="Ketosynthase family 3 (KS3)" evidence="11">
    <location>
        <begin position="929"/>
        <end position="1364"/>
    </location>
</feature>
<dbReference type="InterPro" id="IPR014030">
    <property type="entry name" value="Ketoacyl_synth_N"/>
</dbReference>
<feature type="region of interest" description="N-terminal hotdog fold" evidence="9">
    <location>
        <begin position="1563"/>
        <end position="1689"/>
    </location>
</feature>
<comment type="caution">
    <text evidence="13">The sequence shown here is derived from an EMBL/GenBank/DDBJ whole genome shotgun (WGS) entry which is preliminary data.</text>
</comment>
<keyword evidence="14" id="KW-1185">Reference proteome</keyword>
<evidence type="ECO:0000256" key="4">
    <source>
        <dbReference type="ARBA" id="ARBA00022490"/>
    </source>
</evidence>
<dbReference type="FunFam" id="3.40.47.10:FF:000019">
    <property type="entry name" value="Polyketide synthase type I"/>
    <property type="match status" value="3"/>
</dbReference>
<dbReference type="SMART" id="SM00826">
    <property type="entry name" value="PKS_DH"/>
    <property type="match status" value="3"/>
</dbReference>
<keyword evidence="4" id="KW-0963">Cytoplasm</keyword>
<dbReference type="PANTHER" id="PTHR43775:SF37">
    <property type="entry name" value="SI:DKEY-61P9.11"/>
    <property type="match status" value="1"/>
</dbReference>
<feature type="domain" description="Carrier" evidence="10">
    <location>
        <begin position="794"/>
        <end position="870"/>
    </location>
</feature>
<dbReference type="Proteomes" id="UP000601108">
    <property type="component" value="Unassembled WGS sequence"/>
</dbReference>
<dbReference type="SMART" id="SM01294">
    <property type="entry name" value="PKS_PP_betabranch"/>
    <property type="match status" value="1"/>
</dbReference>
<keyword evidence="3" id="KW-0596">Phosphopantetheine</keyword>